<accession>A0A1D6QB11</accession>
<name>A0A1D6QB11_MAIZE</name>
<dbReference type="EMBL" id="CM000780">
    <property type="protein sequence ID" value="AQK55498.1"/>
    <property type="molecule type" value="Genomic_DNA"/>
</dbReference>
<dbReference type="AlphaFoldDB" id="A0A1D6QB11"/>
<protein>
    <submittedName>
        <fullName evidence="1">(Csu525(RpL17)), mRNA</fullName>
    </submittedName>
</protein>
<proteinExistence type="predicted"/>
<gene>
    <name evidence="1" type="ORF">ZEAMMB73_Zm00001d051930</name>
</gene>
<organism evidence="1">
    <name type="scientific">Zea mays</name>
    <name type="common">Maize</name>
    <dbReference type="NCBI Taxonomy" id="4577"/>
    <lineage>
        <taxon>Eukaryota</taxon>
        <taxon>Viridiplantae</taxon>
        <taxon>Streptophyta</taxon>
        <taxon>Embryophyta</taxon>
        <taxon>Tracheophyta</taxon>
        <taxon>Spermatophyta</taxon>
        <taxon>Magnoliopsida</taxon>
        <taxon>Liliopsida</taxon>
        <taxon>Poales</taxon>
        <taxon>Poaceae</taxon>
        <taxon>PACMAD clade</taxon>
        <taxon>Panicoideae</taxon>
        <taxon>Andropogonodae</taxon>
        <taxon>Andropogoneae</taxon>
        <taxon>Tripsacinae</taxon>
        <taxon>Zea</taxon>
    </lineage>
</organism>
<reference evidence="1" key="1">
    <citation type="submission" date="2015-12" db="EMBL/GenBank/DDBJ databases">
        <title>Update maize B73 reference genome by single molecule sequencing technologies.</title>
        <authorList>
            <consortium name="Maize Genome Sequencing Project"/>
            <person name="Ware D."/>
        </authorList>
    </citation>
    <scope>NUCLEOTIDE SEQUENCE</scope>
    <source>
        <tissue evidence="1">Seedling</tissue>
    </source>
</reference>
<sequence>MKDICKYNHLQFAAKRNSIIDARSMMSMHWLSYRRKSSGMRQLHRLWPASDSIVIANVDIFS</sequence>
<evidence type="ECO:0000313" key="1">
    <source>
        <dbReference type="EMBL" id="AQK55498.1"/>
    </source>
</evidence>